<comment type="cofactor">
    <cofactor evidence="1 9">
        <name>pyridoxal 5'-phosphate</name>
        <dbReference type="ChEBI" id="CHEBI:597326"/>
    </cofactor>
</comment>
<dbReference type="GO" id="GO:0000105">
    <property type="term" value="P:L-histidine biosynthetic process"/>
    <property type="evidence" value="ECO:0007669"/>
    <property type="project" value="UniProtKB-UniRule"/>
</dbReference>
<comment type="catalytic activity">
    <reaction evidence="8 9">
        <text>L-histidinol phosphate + 2-oxoglutarate = 3-(imidazol-4-yl)-2-oxopropyl phosphate + L-glutamate</text>
        <dbReference type="Rhea" id="RHEA:23744"/>
        <dbReference type="ChEBI" id="CHEBI:16810"/>
        <dbReference type="ChEBI" id="CHEBI:29985"/>
        <dbReference type="ChEBI" id="CHEBI:57766"/>
        <dbReference type="ChEBI" id="CHEBI:57980"/>
        <dbReference type="EC" id="2.6.1.9"/>
    </reaction>
</comment>
<keyword evidence="9" id="KW-0368">Histidine biosynthesis</keyword>
<dbReference type="Gene3D" id="3.40.640.10">
    <property type="entry name" value="Type I PLP-dependent aspartate aminotransferase-like (Major domain)"/>
    <property type="match status" value="1"/>
</dbReference>
<comment type="subunit">
    <text evidence="4 9">Homodimer.</text>
</comment>
<dbReference type="InterPro" id="IPR050106">
    <property type="entry name" value="HistidinolP_aminotransfase"/>
</dbReference>
<dbReference type="PROSITE" id="PS00599">
    <property type="entry name" value="AA_TRANSFER_CLASS_2"/>
    <property type="match status" value="1"/>
</dbReference>
<evidence type="ECO:0000256" key="7">
    <source>
        <dbReference type="ARBA" id="ARBA00022898"/>
    </source>
</evidence>
<dbReference type="PANTHER" id="PTHR43643">
    <property type="entry name" value="HISTIDINOL-PHOSPHATE AMINOTRANSFERASE 2"/>
    <property type="match status" value="1"/>
</dbReference>
<dbReference type="InterPro" id="IPR005861">
    <property type="entry name" value="HisP_aminotrans"/>
</dbReference>
<keyword evidence="6 9" id="KW-0808">Transferase</keyword>
<dbReference type="InterPro" id="IPR015422">
    <property type="entry name" value="PyrdxlP-dep_Trfase_small"/>
</dbReference>
<accession>A0A6S6U7J9</accession>
<evidence type="ECO:0000259" key="10">
    <source>
        <dbReference type="Pfam" id="PF00155"/>
    </source>
</evidence>
<evidence type="ECO:0000256" key="6">
    <source>
        <dbReference type="ARBA" id="ARBA00022679"/>
    </source>
</evidence>
<evidence type="ECO:0000256" key="9">
    <source>
        <dbReference type="HAMAP-Rule" id="MF_01023"/>
    </source>
</evidence>
<name>A0A6S6U7J9_9GAMM</name>
<dbReference type="HAMAP" id="MF_01023">
    <property type="entry name" value="HisC_aminotrans_2"/>
    <property type="match status" value="1"/>
</dbReference>
<dbReference type="InterPro" id="IPR001917">
    <property type="entry name" value="Aminotrans_II_pyridoxalP_BS"/>
</dbReference>
<feature type="domain" description="Aminotransferase class I/classII large" evidence="10">
    <location>
        <begin position="26"/>
        <end position="348"/>
    </location>
</feature>
<proteinExistence type="inferred from homology"/>
<dbReference type="InterPro" id="IPR004839">
    <property type="entry name" value="Aminotransferase_I/II_large"/>
</dbReference>
<reference evidence="11" key="1">
    <citation type="submission" date="2020-01" db="EMBL/GenBank/DDBJ databases">
        <authorList>
            <person name="Meier V. D."/>
            <person name="Meier V D."/>
        </authorList>
    </citation>
    <scope>NUCLEOTIDE SEQUENCE</scope>
    <source>
        <strain evidence="11">HLG_WM_MAG_07</strain>
    </source>
</reference>
<dbReference type="InterPro" id="IPR015421">
    <property type="entry name" value="PyrdxlP-dep_Trfase_major"/>
</dbReference>
<comment type="pathway">
    <text evidence="2 9">Amino-acid biosynthesis; L-histidine biosynthesis; L-histidine from 5-phospho-alpha-D-ribose 1-diphosphate: step 7/9.</text>
</comment>
<dbReference type="Pfam" id="PF00155">
    <property type="entry name" value="Aminotran_1_2"/>
    <property type="match status" value="1"/>
</dbReference>
<keyword evidence="9" id="KW-0028">Amino-acid biosynthesis</keyword>
<dbReference type="AlphaFoldDB" id="A0A6S6U7J9"/>
<dbReference type="GO" id="GO:0004400">
    <property type="term" value="F:histidinol-phosphate transaminase activity"/>
    <property type="evidence" value="ECO:0007669"/>
    <property type="project" value="UniProtKB-UniRule"/>
</dbReference>
<evidence type="ECO:0000313" key="11">
    <source>
        <dbReference type="EMBL" id="CAA6825240.1"/>
    </source>
</evidence>
<dbReference type="InterPro" id="IPR015424">
    <property type="entry name" value="PyrdxlP-dep_Trfase"/>
</dbReference>
<sequence length="353" mass="39106">MSQFWSQRTHDLTPYVPGEQPKDMEYIKLNTNENPYPPSDKVLAAIQAASDEGLRRYSDPIGNDLKQAIADYYNVDTSMVFFGNGSDEVLGHTFAALLKQDAPLLFPDICYSFYPVYCKLFGIESIQIPLNENFEIDIKDYEIENGGIIFPNPNAPTSIALPLDDIETLVQKNPNSVIVVDEAYVDFGAETAVPLTKKYPNVLVTQTFSKSRSLAGLRVGFAIGAPELIEGLERVKNSFHPYTLGKPALAGATASMLDVETFEKNRDALIETRDWSTQALAELGFDVTPSSTNFVLALPPEGHSAEEIYLALKSKGVLVRYFKTPRIDKHLRISIGTDEEMQGLLNALKSIIT</sequence>
<keyword evidence="7 9" id="KW-0663">Pyridoxal phosphate</keyword>
<gene>
    <name evidence="9" type="primary">hisC</name>
    <name evidence="11" type="ORF">HELGO_WM23942</name>
</gene>
<dbReference type="GO" id="GO:0030170">
    <property type="term" value="F:pyridoxal phosphate binding"/>
    <property type="evidence" value="ECO:0007669"/>
    <property type="project" value="InterPro"/>
</dbReference>
<evidence type="ECO:0000256" key="5">
    <source>
        <dbReference type="ARBA" id="ARBA00022576"/>
    </source>
</evidence>
<dbReference type="EC" id="2.6.1.9" evidence="9"/>
<dbReference type="EMBL" id="CACVAY010000126">
    <property type="protein sequence ID" value="CAA6825240.1"/>
    <property type="molecule type" value="Genomic_DNA"/>
</dbReference>
<feature type="modified residue" description="N6-(pyridoxal phosphate)lysine" evidence="9">
    <location>
        <position position="210"/>
    </location>
</feature>
<evidence type="ECO:0000256" key="1">
    <source>
        <dbReference type="ARBA" id="ARBA00001933"/>
    </source>
</evidence>
<dbReference type="PANTHER" id="PTHR43643:SF3">
    <property type="entry name" value="HISTIDINOL-PHOSPHATE AMINOTRANSFERASE"/>
    <property type="match status" value="1"/>
</dbReference>
<evidence type="ECO:0000256" key="4">
    <source>
        <dbReference type="ARBA" id="ARBA00011738"/>
    </source>
</evidence>
<dbReference type="Gene3D" id="3.90.1150.10">
    <property type="entry name" value="Aspartate Aminotransferase, domain 1"/>
    <property type="match status" value="1"/>
</dbReference>
<keyword evidence="5 9" id="KW-0032">Aminotransferase</keyword>
<dbReference type="NCBIfam" id="TIGR01141">
    <property type="entry name" value="hisC"/>
    <property type="match status" value="1"/>
</dbReference>
<dbReference type="CDD" id="cd00609">
    <property type="entry name" value="AAT_like"/>
    <property type="match status" value="1"/>
</dbReference>
<protein>
    <recommendedName>
        <fullName evidence="9">Histidinol-phosphate aminotransferase</fullName>
        <ecNumber evidence="9">2.6.1.9</ecNumber>
    </recommendedName>
    <alternativeName>
        <fullName evidence="9">Imidazole acetol-phosphate transaminase</fullName>
    </alternativeName>
</protein>
<evidence type="ECO:0000256" key="8">
    <source>
        <dbReference type="ARBA" id="ARBA00047481"/>
    </source>
</evidence>
<comment type="similarity">
    <text evidence="3 9">Belongs to the class-II pyridoxal-phosphate-dependent aminotransferase family. Histidinol-phosphate aminotransferase subfamily.</text>
</comment>
<evidence type="ECO:0000256" key="2">
    <source>
        <dbReference type="ARBA" id="ARBA00005011"/>
    </source>
</evidence>
<dbReference type="SUPFAM" id="SSF53383">
    <property type="entry name" value="PLP-dependent transferases"/>
    <property type="match status" value="1"/>
</dbReference>
<evidence type="ECO:0000256" key="3">
    <source>
        <dbReference type="ARBA" id="ARBA00007970"/>
    </source>
</evidence>
<dbReference type="UniPathway" id="UPA00031">
    <property type="reaction ID" value="UER00012"/>
</dbReference>
<organism evidence="11">
    <name type="scientific">uncultured Thiotrichaceae bacterium</name>
    <dbReference type="NCBI Taxonomy" id="298394"/>
    <lineage>
        <taxon>Bacteria</taxon>
        <taxon>Pseudomonadati</taxon>
        <taxon>Pseudomonadota</taxon>
        <taxon>Gammaproteobacteria</taxon>
        <taxon>Thiotrichales</taxon>
        <taxon>Thiotrichaceae</taxon>
        <taxon>environmental samples</taxon>
    </lineage>
</organism>